<organism evidence="1">
    <name type="scientific">viral metagenome</name>
    <dbReference type="NCBI Taxonomy" id="1070528"/>
    <lineage>
        <taxon>unclassified sequences</taxon>
        <taxon>metagenomes</taxon>
        <taxon>organismal metagenomes</taxon>
    </lineage>
</organism>
<accession>A0A6C0IDF9</accession>
<reference evidence="1" key="1">
    <citation type="journal article" date="2020" name="Nature">
        <title>Giant virus diversity and host interactions through global metagenomics.</title>
        <authorList>
            <person name="Schulz F."/>
            <person name="Roux S."/>
            <person name="Paez-Espino D."/>
            <person name="Jungbluth S."/>
            <person name="Walsh D.A."/>
            <person name="Denef V.J."/>
            <person name="McMahon K.D."/>
            <person name="Konstantinidis K.T."/>
            <person name="Eloe-Fadrosh E.A."/>
            <person name="Kyrpides N.C."/>
            <person name="Woyke T."/>
        </authorList>
    </citation>
    <scope>NUCLEOTIDE SEQUENCE</scope>
    <source>
        <strain evidence="1">GVMAG-M-3300023184-72</strain>
    </source>
</reference>
<protein>
    <submittedName>
        <fullName evidence="1">Uncharacterized protein</fullName>
    </submittedName>
</protein>
<sequence length="164" mass="19425">MDDNQRLQLQNMIKVNNVEDQTELIRNLKHSQVLRNDINNMIMIKSKYRGDDEKITEECVNECNFLFTYYTDIFNKVKKDEIDINILNKFLDVLRRIENGELDQHEGSFLVGTLLKELYVDSAIKKADKLNEIYDNQVINEPKKAIVQISWKQFKNVNNLQQLD</sequence>
<name>A0A6C0IDF9_9ZZZZ</name>
<dbReference type="AlphaFoldDB" id="A0A6C0IDF9"/>
<evidence type="ECO:0000313" key="1">
    <source>
        <dbReference type="EMBL" id="QHT90922.1"/>
    </source>
</evidence>
<proteinExistence type="predicted"/>
<dbReference type="EMBL" id="MN740161">
    <property type="protein sequence ID" value="QHT90922.1"/>
    <property type="molecule type" value="Genomic_DNA"/>
</dbReference>